<dbReference type="Gene3D" id="3.90.320.10">
    <property type="match status" value="1"/>
</dbReference>
<dbReference type="InterPro" id="IPR011335">
    <property type="entry name" value="Restrct_endonuc-II-like"/>
</dbReference>
<dbReference type="OrthoDB" id="6128191at2759"/>
<organism evidence="2 3">
    <name type="scientific">Mytilus edulis</name>
    <name type="common">Blue mussel</name>
    <dbReference type="NCBI Taxonomy" id="6550"/>
    <lineage>
        <taxon>Eukaryota</taxon>
        <taxon>Metazoa</taxon>
        <taxon>Spiralia</taxon>
        <taxon>Lophotrochozoa</taxon>
        <taxon>Mollusca</taxon>
        <taxon>Bivalvia</taxon>
        <taxon>Autobranchia</taxon>
        <taxon>Pteriomorphia</taxon>
        <taxon>Mytilida</taxon>
        <taxon>Mytiloidea</taxon>
        <taxon>Mytilidae</taxon>
        <taxon>Mytilinae</taxon>
        <taxon>Mytilus</taxon>
    </lineage>
</organism>
<keyword evidence="3" id="KW-1185">Reference proteome</keyword>
<evidence type="ECO:0000259" key="1">
    <source>
        <dbReference type="Pfam" id="PF09588"/>
    </source>
</evidence>
<name>A0A8S3SSK0_MYTED</name>
<dbReference type="SUPFAM" id="SSF52980">
    <property type="entry name" value="Restriction endonuclease-like"/>
    <property type="match status" value="1"/>
</dbReference>
<gene>
    <name evidence="2" type="ORF">MEDL_37110</name>
</gene>
<dbReference type="InterPro" id="IPR051703">
    <property type="entry name" value="NF-kappa-B_Signaling_Reg"/>
</dbReference>
<sequence length="221" mass="25367">MCKSHLQVLRSNLENLVADNPIYKGKHNLSKNVRISLVTFRGTFHTKNGLLHERSTIEEYRLKKAEENVILTVESSGLIINNEHKFLAGSPDGIVIVGNGEKGLLEVKNLVHSKPINLFQAAANKNFCLEIRQDKLFLKQNHDYYYQCQGLLNVGNFHWLDFVVRTINPYQLFIQRIQRDLNLWNNVMLPKLTAFYHSAILPELACPREGKSPVVENQKFG</sequence>
<proteinExistence type="predicted"/>
<dbReference type="CDD" id="cd22343">
    <property type="entry name" value="PDDEXK_lambda_exonuclease-like"/>
    <property type="match status" value="1"/>
</dbReference>
<comment type="caution">
    <text evidence="2">The sequence shown here is derived from an EMBL/GenBank/DDBJ whole genome shotgun (WGS) entry which is preliminary data.</text>
</comment>
<accession>A0A8S3SSK0</accession>
<dbReference type="InterPro" id="IPR019080">
    <property type="entry name" value="YqaJ_viral_recombinase"/>
</dbReference>
<reference evidence="2" key="1">
    <citation type="submission" date="2021-03" db="EMBL/GenBank/DDBJ databases">
        <authorList>
            <person name="Bekaert M."/>
        </authorList>
    </citation>
    <scope>NUCLEOTIDE SEQUENCE</scope>
</reference>
<evidence type="ECO:0000313" key="2">
    <source>
        <dbReference type="EMBL" id="CAG2223801.1"/>
    </source>
</evidence>
<dbReference type="AlphaFoldDB" id="A0A8S3SSK0"/>
<protein>
    <recommendedName>
        <fullName evidence="1">YqaJ viral recombinase domain-containing protein</fullName>
    </recommendedName>
</protein>
<dbReference type="GO" id="GO:0006281">
    <property type="term" value="P:DNA repair"/>
    <property type="evidence" value="ECO:0007669"/>
    <property type="project" value="UniProtKB-ARBA"/>
</dbReference>
<dbReference type="EMBL" id="CAJPWZ010001792">
    <property type="protein sequence ID" value="CAG2223801.1"/>
    <property type="molecule type" value="Genomic_DNA"/>
</dbReference>
<dbReference type="Proteomes" id="UP000683360">
    <property type="component" value="Unassembled WGS sequence"/>
</dbReference>
<dbReference type="PANTHER" id="PTHR46609">
    <property type="entry name" value="EXONUCLEASE, PHAGE-TYPE/RECB, C-TERMINAL DOMAIN-CONTAINING PROTEIN"/>
    <property type="match status" value="1"/>
</dbReference>
<dbReference type="PANTHER" id="PTHR46609:SF8">
    <property type="entry name" value="YQAJ VIRAL RECOMBINASE DOMAIN-CONTAINING PROTEIN"/>
    <property type="match status" value="1"/>
</dbReference>
<feature type="domain" description="YqaJ viral recombinase" evidence="1">
    <location>
        <begin position="46"/>
        <end position="155"/>
    </location>
</feature>
<dbReference type="InterPro" id="IPR011604">
    <property type="entry name" value="PDDEXK-like_dom_sf"/>
</dbReference>
<evidence type="ECO:0000313" key="3">
    <source>
        <dbReference type="Proteomes" id="UP000683360"/>
    </source>
</evidence>
<dbReference type="Pfam" id="PF09588">
    <property type="entry name" value="YqaJ"/>
    <property type="match status" value="1"/>
</dbReference>